<name>A0A7W6RZT1_9PROT</name>
<accession>A0A7W6RZT1</accession>
<dbReference type="EMBL" id="JACIGI010000014">
    <property type="protein sequence ID" value="MBB4286248.1"/>
    <property type="molecule type" value="Genomic_DNA"/>
</dbReference>
<evidence type="ECO:0000313" key="3">
    <source>
        <dbReference type="Proteomes" id="UP000555728"/>
    </source>
</evidence>
<feature type="chain" id="PRO_5030623782" evidence="1">
    <location>
        <begin position="34"/>
        <end position="142"/>
    </location>
</feature>
<dbReference type="Proteomes" id="UP000555728">
    <property type="component" value="Unassembled WGS sequence"/>
</dbReference>
<keyword evidence="3" id="KW-1185">Reference proteome</keyword>
<feature type="signal peptide" evidence="1">
    <location>
        <begin position="1"/>
        <end position="33"/>
    </location>
</feature>
<reference evidence="2 3" key="1">
    <citation type="submission" date="2020-08" db="EMBL/GenBank/DDBJ databases">
        <title>Genome sequencing of Purple Non-Sulfur Bacteria from various extreme environments.</title>
        <authorList>
            <person name="Mayer M."/>
        </authorList>
    </citation>
    <scope>NUCLEOTIDE SEQUENCE [LARGE SCALE GENOMIC DNA]</scope>
    <source>
        <strain evidence="2 3">JA135</strain>
    </source>
</reference>
<protein>
    <submittedName>
        <fullName evidence="2">Uncharacterized protein</fullName>
    </submittedName>
</protein>
<dbReference type="RefSeq" id="WP_184434857.1">
    <property type="nucleotide sequence ID" value="NZ_JACIGI010000014.1"/>
</dbReference>
<evidence type="ECO:0000256" key="1">
    <source>
        <dbReference type="SAM" id="SignalP"/>
    </source>
</evidence>
<keyword evidence="1" id="KW-0732">Signal</keyword>
<gene>
    <name evidence="2" type="ORF">GGD88_001975</name>
</gene>
<dbReference type="AlphaFoldDB" id="A0A7W6RZT1"/>
<proteinExistence type="predicted"/>
<organism evidence="2 3">
    <name type="scientific">Roseospira goensis</name>
    <dbReference type="NCBI Taxonomy" id="391922"/>
    <lineage>
        <taxon>Bacteria</taxon>
        <taxon>Pseudomonadati</taxon>
        <taxon>Pseudomonadota</taxon>
        <taxon>Alphaproteobacteria</taxon>
        <taxon>Rhodospirillales</taxon>
        <taxon>Rhodospirillaceae</taxon>
        <taxon>Roseospira</taxon>
    </lineage>
</organism>
<evidence type="ECO:0000313" key="2">
    <source>
        <dbReference type="EMBL" id="MBB4286248.1"/>
    </source>
</evidence>
<comment type="caution">
    <text evidence="2">The sequence shown here is derived from an EMBL/GenBank/DDBJ whole genome shotgun (WGS) entry which is preliminary data.</text>
</comment>
<sequence length="142" mass="14441">MPGSLPARSGSATVALALAVAMGATGTVTPAAAGGDVGAALAWAERFYAGGPFCSTAVVAAVTPAPPSVRVRLDIDPRWARDLAGMDPALRDGWFALHCPFVLEPVWTLLPLGGDVIIEGGVPGLGTVRYGCRADARRWSGG</sequence>